<evidence type="ECO:0000259" key="2">
    <source>
        <dbReference type="SMART" id="SM01000"/>
    </source>
</evidence>
<dbReference type="EMBL" id="CP014584">
    <property type="protein sequence ID" value="ANZ73129.1"/>
    <property type="molecule type" value="Genomic_DNA"/>
</dbReference>
<dbReference type="OrthoDB" id="567237at2759"/>
<dbReference type="GO" id="GO:0051087">
    <property type="term" value="F:protein-folding chaperone binding"/>
    <property type="evidence" value="ECO:0007669"/>
    <property type="project" value="InterPro"/>
</dbReference>
<name>A0A1B2J571_PICPA</name>
<feature type="domain" description="Activator of Hsp90 ATPase AHSA1-like N-terminal" evidence="2">
    <location>
        <begin position="13"/>
        <end position="143"/>
    </location>
</feature>
<dbReference type="GO" id="GO:0006457">
    <property type="term" value="P:protein folding"/>
    <property type="evidence" value="ECO:0007669"/>
    <property type="project" value="TreeGrafter"/>
</dbReference>
<protein>
    <submittedName>
        <fullName evidence="3">BA75_00168T0</fullName>
    </submittedName>
</protein>
<dbReference type="GO" id="GO:0005829">
    <property type="term" value="C:cytosol"/>
    <property type="evidence" value="ECO:0007669"/>
    <property type="project" value="TreeGrafter"/>
</dbReference>
<dbReference type="SUPFAM" id="SSF103111">
    <property type="entry name" value="Activator of Hsp90 ATPase, Aha1"/>
    <property type="match status" value="1"/>
</dbReference>
<dbReference type="Pfam" id="PF09229">
    <property type="entry name" value="Aha1_N"/>
    <property type="match status" value="1"/>
</dbReference>
<dbReference type="Proteomes" id="UP000094565">
    <property type="component" value="Chromosome 1"/>
</dbReference>
<dbReference type="InterPro" id="IPR015310">
    <property type="entry name" value="AHSA1-like_N"/>
</dbReference>
<evidence type="ECO:0000256" key="1">
    <source>
        <dbReference type="ARBA" id="ARBA00006817"/>
    </source>
</evidence>
<evidence type="ECO:0000313" key="3">
    <source>
        <dbReference type="EMBL" id="ANZ73129.1"/>
    </source>
</evidence>
<dbReference type="AlphaFoldDB" id="A0A1B2J571"/>
<gene>
    <name evidence="3" type="ORF">ATY40_BA7500168</name>
</gene>
<dbReference type="PANTHER" id="PTHR13009">
    <property type="entry name" value="HEAT SHOCK PROTEIN 90 HSP90 CO-CHAPERONE AHA-1"/>
    <property type="match status" value="1"/>
</dbReference>
<dbReference type="GO" id="GO:0001671">
    <property type="term" value="F:ATPase activator activity"/>
    <property type="evidence" value="ECO:0007669"/>
    <property type="project" value="InterPro"/>
</dbReference>
<accession>A0A1B2J571</accession>
<keyword evidence="4" id="KW-1185">Reference proteome</keyword>
<dbReference type="SMART" id="SM01000">
    <property type="entry name" value="Aha1_N"/>
    <property type="match status" value="1"/>
</dbReference>
<reference evidence="3 4" key="1">
    <citation type="submission" date="2016-02" db="EMBL/GenBank/DDBJ databases">
        <title>Comparative genomic and transcriptomic foundation for Pichia pastoris.</title>
        <authorList>
            <person name="Love K.R."/>
            <person name="Shah K.A."/>
            <person name="Whittaker C.A."/>
            <person name="Wu J."/>
            <person name="Bartlett M.C."/>
            <person name="Ma D."/>
            <person name="Leeson R.L."/>
            <person name="Priest M."/>
            <person name="Young S.K."/>
            <person name="Love J.C."/>
        </authorList>
    </citation>
    <scope>NUCLEOTIDE SEQUENCE [LARGE SCALE GENOMIC DNA]</scope>
    <source>
        <strain evidence="3 4">ATCC 28485</strain>
    </source>
</reference>
<organism evidence="3 4">
    <name type="scientific">Komagataella pastoris</name>
    <name type="common">Yeast</name>
    <name type="synonym">Pichia pastoris</name>
    <dbReference type="NCBI Taxonomy" id="4922"/>
    <lineage>
        <taxon>Eukaryota</taxon>
        <taxon>Fungi</taxon>
        <taxon>Dikarya</taxon>
        <taxon>Ascomycota</taxon>
        <taxon>Saccharomycotina</taxon>
        <taxon>Pichiomycetes</taxon>
        <taxon>Pichiales</taxon>
        <taxon>Pichiaceae</taxon>
        <taxon>Komagataella</taxon>
    </lineage>
</organism>
<dbReference type="Gene3D" id="3.15.10.20">
    <property type="entry name" value="Activator of Hsp90 ATPase Aha1, N-terminal domain"/>
    <property type="match status" value="1"/>
</dbReference>
<proteinExistence type="inferred from homology"/>
<comment type="similarity">
    <text evidence="1">Belongs to the AHA1 family.</text>
</comment>
<evidence type="ECO:0000313" key="4">
    <source>
        <dbReference type="Proteomes" id="UP000094565"/>
    </source>
</evidence>
<dbReference type="InterPro" id="IPR036338">
    <property type="entry name" value="Aha1"/>
</dbReference>
<dbReference type="PANTHER" id="PTHR13009:SF15">
    <property type="entry name" value="HSP90 CO-CHAPERONE HCH1"/>
    <property type="match status" value="1"/>
</dbReference>
<sequence>MVVHNPNNWHWVEKNCLPWAKSYFQEVLPNTTQKNEVYEIVVTSVDLVDGDCDVTQRKGVTKCIFDLKIQVSATAKVNRDSEVEEITYTVTLPELVHDQDEDEYEYVIEGDLNHKSQIRKLLTPSLTEKLSKFQQALIDAHTQDVQHST</sequence>